<evidence type="ECO:0000313" key="1">
    <source>
        <dbReference type="EMBL" id="MBF1305399.1"/>
    </source>
</evidence>
<gene>
    <name evidence="1" type="ORF">HXM91_06050</name>
</gene>
<reference evidence="1" key="1">
    <citation type="submission" date="2020-04" db="EMBL/GenBank/DDBJ databases">
        <title>Deep metagenomics examines the oral microbiome during advanced dental caries in children, revealing novel taxa and co-occurrences with host molecules.</title>
        <authorList>
            <person name="Baker J.L."/>
            <person name="Morton J.T."/>
            <person name="Dinis M."/>
            <person name="Alvarez R."/>
            <person name="Tran N.C."/>
            <person name="Knight R."/>
            <person name="Edlund A."/>
        </authorList>
    </citation>
    <scope>NUCLEOTIDE SEQUENCE</scope>
    <source>
        <strain evidence="1">JCVI_48_bin.5</strain>
    </source>
</reference>
<dbReference type="EMBL" id="JABZRB010000158">
    <property type="protein sequence ID" value="MBF1305399.1"/>
    <property type="molecule type" value="Genomic_DNA"/>
</dbReference>
<protein>
    <submittedName>
        <fullName evidence="1">Peptidylprolyl isomerase</fullName>
    </submittedName>
</protein>
<dbReference type="GO" id="GO:0016853">
    <property type="term" value="F:isomerase activity"/>
    <property type="evidence" value="ECO:0007669"/>
    <property type="project" value="UniProtKB-KW"/>
</dbReference>
<organism evidence="1 2">
    <name type="scientific">Oribacterium sinus</name>
    <dbReference type="NCBI Taxonomy" id="237576"/>
    <lineage>
        <taxon>Bacteria</taxon>
        <taxon>Bacillati</taxon>
        <taxon>Bacillota</taxon>
        <taxon>Clostridia</taxon>
        <taxon>Lachnospirales</taxon>
        <taxon>Lachnospiraceae</taxon>
        <taxon>Oribacterium</taxon>
    </lineage>
</organism>
<dbReference type="Proteomes" id="UP000780721">
    <property type="component" value="Unassembled WGS sequence"/>
</dbReference>
<evidence type="ECO:0000313" key="2">
    <source>
        <dbReference type="Proteomes" id="UP000780721"/>
    </source>
</evidence>
<name>A0A930DW26_9FIRM</name>
<dbReference type="AlphaFoldDB" id="A0A930DW26"/>
<accession>A0A930DW26</accession>
<proteinExistence type="predicted"/>
<feature type="non-terminal residue" evidence="1">
    <location>
        <position position="1"/>
    </location>
</feature>
<comment type="caution">
    <text evidence="1">The sequence shown here is derived from an EMBL/GenBank/DDBJ whole genome shotgun (WGS) entry which is preliminary data.</text>
</comment>
<sequence length="41" mass="4907">QKEHIIRFREPFWKNIDLNGGEGSTADFFFSVYQENVKTEE</sequence>
<keyword evidence="1" id="KW-0413">Isomerase</keyword>